<name>A0A1M5BAJ1_STRHI</name>
<dbReference type="EMBL" id="FQVN01000003">
    <property type="protein sequence ID" value="SHF39445.1"/>
    <property type="molecule type" value="Genomic_DNA"/>
</dbReference>
<protein>
    <submittedName>
        <fullName evidence="2">Uncharacterized protein</fullName>
    </submittedName>
</protein>
<keyword evidence="3" id="KW-1185">Reference proteome</keyword>
<dbReference type="InterPro" id="IPR046214">
    <property type="entry name" value="DUF6247"/>
</dbReference>
<reference evidence="2 3" key="1">
    <citation type="submission" date="2016-11" db="EMBL/GenBank/DDBJ databases">
        <authorList>
            <person name="Jaros S."/>
            <person name="Januszkiewicz K."/>
            <person name="Wedrychowicz H."/>
        </authorList>
    </citation>
    <scope>NUCLEOTIDE SEQUENCE [LARGE SCALE GENOMIC DNA]</scope>
    <source>
        <strain evidence="2 3">DSM 44523</strain>
    </source>
</reference>
<dbReference type="AlphaFoldDB" id="A0A1M5BAJ1"/>
<proteinExistence type="predicted"/>
<dbReference type="Pfam" id="PF19760">
    <property type="entry name" value="DUF6247"/>
    <property type="match status" value="1"/>
</dbReference>
<dbReference type="Proteomes" id="UP000184501">
    <property type="component" value="Unassembled WGS sequence"/>
</dbReference>
<accession>A0A1M5BAJ1</accession>
<evidence type="ECO:0000313" key="3">
    <source>
        <dbReference type="Proteomes" id="UP000184501"/>
    </source>
</evidence>
<feature type="region of interest" description="Disordered" evidence="1">
    <location>
        <begin position="122"/>
        <end position="146"/>
    </location>
</feature>
<organism evidence="2 3">
    <name type="scientific">Streptoalloteichus hindustanus</name>
    <dbReference type="NCBI Taxonomy" id="2017"/>
    <lineage>
        <taxon>Bacteria</taxon>
        <taxon>Bacillati</taxon>
        <taxon>Actinomycetota</taxon>
        <taxon>Actinomycetes</taxon>
        <taxon>Pseudonocardiales</taxon>
        <taxon>Pseudonocardiaceae</taxon>
        <taxon>Streptoalloteichus</taxon>
    </lineage>
</organism>
<sequence length="146" mass="15720">MGTFQGRLLSEIGPTVFGVAAPHPEPEHPVPAAGDPEGLEPAVQWAGDATAAARYSSPAAIRAALVPEQVADFDSACEAALADARRSLRLDQLRHVLRTWRRMALLANQDPGAVRRMLATTDEVQRAGRPRQGSVPWERLRADLGP</sequence>
<gene>
    <name evidence="2" type="ORF">SAMN05444320_103478</name>
</gene>
<evidence type="ECO:0000313" key="2">
    <source>
        <dbReference type="EMBL" id="SHF39445.1"/>
    </source>
</evidence>
<feature type="region of interest" description="Disordered" evidence="1">
    <location>
        <begin position="17"/>
        <end position="39"/>
    </location>
</feature>
<evidence type="ECO:0000256" key="1">
    <source>
        <dbReference type="SAM" id="MobiDB-lite"/>
    </source>
</evidence>